<feature type="binding site" evidence="17">
    <location>
        <position position="174"/>
    </location>
    <ligand>
        <name>NADP(+)</name>
        <dbReference type="ChEBI" id="CHEBI:58349"/>
    </ligand>
</feature>
<dbReference type="PIRSF" id="PIRSF006769">
    <property type="entry name" value="RibD"/>
    <property type="match status" value="1"/>
</dbReference>
<organism evidence="20 21">
    <name type="scientific">Paenibacillus sambharensis</name>
    <dbReference type="NCBI Taxonomy" id="1803190"/>
    <lineage>
        <taxon>Bacteria</taxon>
        <taxon>Bacillati</taxon>
        <taxon>Bacillota</taxon>
        <taxon>Bacilli</taxon>
        <taxon>Bacillales</taxon>
        <taxon>Paenibacillaceae</taxon>
        <taxon>Paenibacillus</taxon>
    </lineage>
</organism>
<keyword evidence="10 15" id="KW-0521">NADP</keyword>
<evidence type="ECO:0000256" key="1">
    <source>
        <dbReference type="ARBA" id="ARBA00002151"/>
    </source>
</evidence>
<dbReference type="InterPro" id="IPR002734">
    <property type="entry name" value="RibDG_C"/>
</dbReference>
<dbReference type="Pfam" id="PF01872">
    <property type="entry name" value="RibD_C"/>
    <property type="match status" value="1"/>
</dbReference>
<sequence length="372" mass="39303">MIEQMNDEFYMRLALDMASRASGQTGINPVVGCVVVKEGRIVGLGTHLQRGGGHAEVHALNMAAGEAAGSTVYVTLEPCSHYGKTPPCADRVIASQASRVVVAALDPNPAVSGRGIAKLRDAGIEVTAGVLAEESRRLNEAFEKYIVTRMPFVTLKTASTLDGKIAARGGDSKWITGEQARMAVHTLRHQHQAIMIGAGTAAADNPSLTTRLPVPGLNPVRIVVDASLRVPLDAKLYTDGEAPTIVLTTAGADSERKSQLAARGVDVIECGDGTAVDLHYAMQRLGEKEISSILLEGGGRLNGSMLQARLIDKLVLFFAPKIIGGGQLAPGSFEYEGAGRMADALQLRGVEVQRYGEDIAITGYPDYSSGKE</sequence>
<dbReference type="RefSeq" id="WP_111149147.1">
    <property type="nucleotide sequence ID" value="NZ_QKRB01000057.1"/>
</dbReference>
<feature type="binding site" evidence="17">
    <location>
        <position position="204"/>
    </location>
    <ligand>
        <name>NADP(+)</name>
        <dbReference type="ChEBI" id="CHEBI:58349"/>
    </ligand>
</feature>
<feature type="binding site" evidence="18">
    <location>
        <position position="54"/>
    </location>
    <ligand>
        <name>Zn(2+)</name>
        <dbReference type="ChEBI" id="CHEBI:29105"/>
        <note>catalytic</note>
    </ligand>
</feature>
<dbReference type="GO" id="GO:0008835">
    <property type="term" value="F:diaminohydroxyphosphoribosylaminopyrimidine deaminase activity"/>
    <property type="evidence" value="ECO:0007669"/>
    <property type="project" value="UniProtKB-EC"/>
</dbReference>
<feature type="active site" description="Proton donor" evidence="16">
    <location>
        <position position="56"/>
    </location>
</feature>
<evidence type="ECO:0000313" key="21">
    <source>
        <dbReference type="Proteomes" id="UP000249522"/>
    </source>
</evidence>
<dbReference type="InterPro" id="IPR004794">
    <property type="entry name" value="Eubact_RibD"/>
</dbReference>
<dbReference type="Gene3D" id="3.40.140.10">
    <property type="entry name" value="Cytidine Deaminase, domain 2"/>
    <property type="match status" value="1"/>
</dbReference>
<keyword evidence="6 15" id="KW-0686">Riboflavin biosynthesis</keyword>
<feature type="binding site" evidence="18">
    <location>
        <position position="88"/>
    </location>
    <ligand>
        <name>Zn(2+)</name>
        <dbReference type="ChEBI" id="CHEBI:29105"/>
        <note>catalytic</note>
    </ligand>
</feature>
<feature type="binding site" evidence="17">
    <location>
        <position position="211"/>
    </location>
    <ligand>
        <name>substrate</name>
    </ligand>
</feature>
<feature type="binding site" evidence="17">
    <location>
        <begin position="298"/>
        <end position="304"/>
    </location>
    <ligand>
        <name>NADP(+)</name>
        <dbReference type="ChEBI" id="CHEBI:58349"/>
    </ligand>
</feature>
<dbReference type="GO" id="GO:0008270">
    <property type="term" value="F:zinc ion binding"/>
    <property type="evidence" value="ECO:0007669"/>
    <property type="project" value="InterPro"/>
</dbReference>
<evidence type="ECO:0000256" key="2">
    <source>
        <dbReference type="ARBA" id="ARBA00004882"/>
    </source>
</evidence>
<dbReference type="GO" id="GO:0050661">
    <property type="term" value="F:NADP binding"/>
    <property type="evidence" value="ECO:0007669"/>
    <property type="project" value="InterPro"/>
</dbReference>
<dbReference type="GO" id="GO:0008703">
    <property type="term" value="F:5-amino-6-(5-phosphoribosylamino)uracil reductase activity"/>
    <property type="evidence" value="ECO:0007669"/>
    <property type="project" value="UniProtKB-EC"/>
</dbReference>
<feature type="binding site" evidence="17">
    <location>
        <position position="200"/>
    </location>
    <ligand>
        <name>NADP(+)</name>
        <dbReference type="ChEBI" id="CHEBI:58349"/>
    </ligand>
</feature>
<dbReference type="FunFam" id="3.40.140.10:FF:000025">
    <property type="entry name" value="Riboflavin biosynthesis protein RibD"/>
    <property type="match status" value="1"/>
</dbReference>
<dbReference type="NCBIfam" id="TIGR00227">
    <property type="entry name" value="ribD_Cterm"/>
    <property type="match status" value="1"/>
</dbReference>
<dbReference type="InterPro" id="IPR011549">
    <property type="entry name" value="RibD_C"/>
</dbReference>
<keyword evidence="11 15" id="KW-0560">Oxidoreductase</keyword>
<dbReference type="NCBIfam" id="TIGR00326">
    <property type="entry name" value="eubact_ribD"/>
    <property type="match status" value="1"/>
</dbReference>
<evidence type="ECO:0000256" key="10">
    <source>
        <dbReference type="ARBA" id="ARBA00022857"/>
    </source>
</evidence>
<evidence type="ECO:0000256" key="8">
    <source>
        <dbReference type="ARBA" id="ARBA00022801"/>
    </source>
</evidence>
<dbReference type="GO" id="GO:0009231">
    <property type="term" value="P:riboflavin biosynthetic process"/>
    <property type="evidence" value="ECO:0007669"/>
    <property type="project" value="UniProtKB-UniPathway"/>
</dbReference>
<dbReference type="PROSITE" id="PS51747">
    <property type="entry name" value="CYT_DCMP_DEAMINASES_2"/>
    <property type="match status" value="1"/>
</dbReference>
<keyword evidence="7 15" id="KW-0479">Metal-binding</keyword>
<dbReference type="InterPro" id="IPR016192">
    <property type="entry name" value="APOBEC/CMP_deaminase_Zn-bd"/>
</dbReference>
<feature type="binding site" evidence="17">
    <location>
        <position position="208"/>
    </location>
    <ligand>
        <name>substrate</name>
    </ligand>
</feature>
<dbReference type="Pfam" id="PF00383">
    <property type="entry name" value="dCMP_cyt_deam_1"/>
    <property type="match status" value="1"/>
</dbReference>
<feature type="binding site" evidence="17">
    <location>
        <position position="172"/>
    </location>
    <ligand>
        <name>substrate</name>
    </ligand>
</feature>
<dbReference type="PROSITE" id="PS00903">
    <property type="entry name" value="CYT_DCMP_DEAMINASES_1"/>
    <property type="match status" value="1"/>
</dbReference>
<evidence type="ECO:0000313" key="20">
    <source>
        <dbReference type="EMBL" id="PZD93478.1"/>
    </source>
</evidence>
<evidence type="ECO:0000256" key="4">
    <source>
        <dbReference type="ARBA" id="ARBA00005259"/>
    </source>
</evidence>
<evidence type="ECO:0000256" key="5">
    <source>
        <dbReference type="ARBA" id="ARBA00007417"/>
    </source>
</evidence>
<evidence type="ECO:0000256" key="9">
    <source>
        <dbReference type="ARBA" id="ARBA00022833"/>
    </source>
</evidence>
<dbReference type="InterPro" id="IPR016193">
    <property type="entry name" value="Cytidine_deaminase-like"/>
</dbReference>
<name>A0A2W1L0N2_9BACL</name>
<dbReference type="OrthoDB" id="9800865at2"/>
<dbReference type="EMBL" id="QKRB01000057">
    <property type="protein sequence ID" value="PZD93478.1"/>
    <property type="molecule type" value="Genomic_DNA"/>
</dbReference>
<gene>
    <name evidence="20" type="primary">ribD</name>
    <name evidence="20" type="ORF">DNH61_22920</name>
</gene>
<dbReference type="InterPro" id="IPR002125">
    <property type="entry name" value="CMP_dCMP_dom"/>
</dbReference>
<comment type="caution">
    <text evidence="20">The sequence shown here is derived from an EMBL/GenBank/DDBJ whole genome shotgun (WGS) entry which is preliminary data.</text>
</comment>
<dbReference type="PANTHER" id="PTHR38011:SF7">
    <property type="entry name" value="2,5-DIAMINO-6-RIBOSYLAMINO-4(3H)-PYRIMIDINONE 5'-PHOSPHATE REDUCTASE"/>
    <property type="match status" value="1"/>
</dbReference>
<evidence type="ECO:0000256" key="12">
    <source>
        <dbReference type="ARBA" id="ARBA00023268"/>
    </source>
</evidence>
<evidence type="ECO:0000256" key="17">
    <source>
        <dbReference type="PIRSR" id="PIRSR006769-2"/>
    </source>
</evidence>
<dbReference type="AlphaFoldDB" id="A0A2W1L0N2"/>
<dbReference type="SUPFAM" id="SSF53927">
    <property type="entry name" value="Cytidine deaminase-like"/>
    <property type="match status" value="1"/>
</dbReference>
<evidence type="ECO:0000256" key="13">
    <source>
        <dbReference type="ARBA" id="ARBA00049861"/>
    </source>
</evidence>
<accession>A0A2W1L0N2</accession>
<evidence type="ECO:0000256" key="14">
    <source>
        <dbReference type="ARBA" id="ARBA00049886"/>
    </source>
</evidence>
<proteinExistence type="inferred from homology"/>
<dbReference type="EC" id="1.1.1.193" evidence="15"/>
<dbReference type="PANTHER" id="PTHR38011">
    <property type="entry name" value="DIHYDROFOLATE REDUCTASE FAMILY PROTEIN (AFU_ORTHOLOGUE AFUA_8G06820)"/>
    <property type="match status" value="1"/>
</dbReference>
<dbReference type="Proteomes" id="UP000249522">
    <property type="component" value="Unassembled WGS sequence"/>
</dbReference>
<keyword evidence="9 15" id="KW-0862">Zinc</keyword>
<comment type="similarity">
    <text evidence="4 15">In the N-terminal section; belongs to the cytidine and deoxycytidylate deaminase family.</text>
</comment>
<evidence type="ECO:0000256" key="15">
    <source>
        <dbReference type="PIRNR" id="PIRNR006769"/>
    </source>
</evidence>
<reference evidence="20 21" key="1">
    <citation type="submission" date="2018-06" db="EMBL/GenBank/DDBJ databases">
        <title>Paenibacillus imtechensis sp. nov.</title>
        <authorList>
            <person name="Pinnaka A.K."/>
            <person name="Singh H."/>
            <person name="Kaur M."/>
        </authorList>
    </citation>
    <scope>NUCLEOTIDE SEQUENCE [LARGE SCALE GENOMIC DNA]</scope>
    <source>
        <strain evidence="20 21">SMB1</strain>
    </source>
</reference>
<dbReference type="InterPro" id="IPR050765">
    <property type="entry name" value="Riboflavin_Biosynth_HTPR"/>
</dbReference>
<evidence type="ECO:0000256" key="18">
    <source>
        <dbReference type="PIRSR" id="PIRSR006769-3"/>
    </source>
</evidence>
<comment type="catalytic activity">
    <reaction evidence="14 15">
        <text>2,5-diamino-6-hydroxy-4-(5-phosphoribosylamino)-pyrimidine + H2O + H(+) = 5-amino-6-(5-phospho-D-ribosylamino)uracil + NH4(+)</text>
        <dbReference type="Rhea" id="RHEA:21868"/>
        <dbReference type="ChEBI" id="CHEBI:15377"/>
        <dbReference type="ChEBI" id="CHEBI:15378"/>
        <dbReference type="ChEBI" id="CHEBI:28938"/>
        <dbReference type="ChEBI" id="CHEBI:58453"/>
        <dbReference type="ChEBI" id="CHEBI:58614"/>
        <dbReference type="EC" id="3.5.4.26"/>
    </reaction>
</comment>
<evidence type="ECO:0000256" key="7">
    <source>
        <dbReference type="ARBA" id="ARBA00022723"/>
    </source>
</evidence>
<feature type="binding site" evidence="18">
    <location>
        <position position="79"/>
    </location>
    <ligand>
        <name>Zn(2+)</name>
        <dbReference type="ChEBI" id="CHEBI:29105"/>
        <note>catalytic</note>
    </ligand>
</feature>
<keyword evidence="21" id="KW-1185">Reference proteome</keyword>
<evidence type="ECO:0000256" key="3">
    <source>
        <dbReference type="ARBA" id="ARBA00004910"/>
    </source>
</evidence>
<comment type="catalytic activity">
    <reaction evidence="13 15">
        <text>5-amino-6-(5-phospho-D-ribitylamino)uracil + NADP(+) = 5-amino-6-(5-phospho-D-ribosylamino)uracil + NADPH + H(+)</text>
        <dbReference type="Rhea" id="RHEA:17845"/>
        <dbReference type="ChEBI" id="CHEBI:15378"/>
        <dbReference type="ChEBI" id="CHEBI:57783"/>
        <dbReference type="ChEBI" id="CHEBI:58349"/>
        <dbReference type="ChEBI" id="CHEBI:58421"/>
        <dbReference type="ChEBI" id="CHEBI:58453"/>
        <dbReference type="EC" id="1.1.1.193"/>
    </reaction>
</comment>
<evidence type="ECO:0000256" key="11">
    <source>
        <dbReference type="ARBA" id="ARBA00023002"/>
    </source>
</evidence>
<feature type="domain" description="CMP/dCMP-type deaminase" evidence="19">
    <location>
        <begin position="5"/>
        <end position="127"/>
    </location>
</feature>
<comment type="cofactor">
    <cofactor evidence="15 18">
        <name>Zn(2+)</name>
        <dbReference type="ChEBI" id="CHEBI:29105"/>
    </cofactor>
    <text evidence="15 18">Binds 1 zinc ion.</text>
</comment>
<comment type="function">
    <text evidence="1 15">Converts 2,5-diamino-6-(ribosylamino)-4(3h)-pyrimidinone 5'-phosphate into 5-amino-6-(ribosylamino)-2,4(1h,3h)-pyrimidinedione 5'-phosphate.</text>
</comment>
<evidence type="ECO:0000256" key="16">
    <source>
        <dbReference type="PIRSR" id="PIRSR006769-1"/>
    </source>
</evidence>
<dbReference type="EC" id="3.5.4.26" evidence="15"/>
<keyword evidence="12" id="KW-0511">Multifunctional enzyme</keyword>
<protein>
    <recommendedName>
        <fullName evidence="15">Riboflavin biosynthesis protein RibD</fullName>
    </recommendedName>
    <domain>
        <recommendedName>
            <fullName evidence="15">Diaminohydroxyphosphoribosylaminopyrimidine deaminase</fullName>
            <shortName evidence="15">DRAP deaminase</shortName>
            <ecNumber evidence="15">3.5.4.26</ecNumber>
        </recommendedName>
        <alternativeName>
            <fullName evidence="15">Riboflavin-specific deaminase</fullName>
        </alternativeName>
    </domain>
    <domain>
        <recommendedName>
            <fullName evidence="15">5-amino-6-(5-phosphoribosylamino)uracil reductase</fullName>
            <ecNumber evidence="15">1.1.1.193</ecNumber>
        </recommendedName>
        <alternativeName>
            <fullName evidence="15">HTP reductase</fullName>
        </alternativeName>
    </domain>
</protein>
<evidence type="ECO:0000256" key="6">
    <source>
        <dbReference type="ARBA" id="ARBA00022619"/>
    </source>
</evidence>
<dbReference type="CDD" id="cd01284">
    <property type="entry name" value="Riboflavin_deaminase-reductase"/>
    <property type="match status" value="1"/>
</dbReference>
<comment type="pathway">
    <text evidence="3 15">Cofactor biosynthesis; riboflavin biosynthesis; 5-amino-6-(D-ribitylamino)uracil from GTP: step 3/4.</text>
</comment>
<keyword evidence="8 15" id="KW-0378">Hydrolase</keyword>
<feature type="binding site" evidence="17">
    <location>
        <position position="296"/>
    </location>
    <ligand>
        <name>substrate</name>
    </ligand>
</feature>
<dbReference type="UniPathway" id="UPA00275">
    <property type="reaction ID" value="UER00401"/>
</dbReference>
<feature type="binding site" evidence="17">
    <location>
        <position position="188"/>
    </location>
    <ligand>
        <name>substrate</name>
    </ligand>
</feature>
<comment type="similarity">
    <text evidence="5 15">In the C-terminal section; belongs to the HTP reductase family.</text>
</comment>
<comment type="pathway">
    <text evidence="2 15">Cofactor biosynthesis; riboflavin biosynthesis; 5-amino-6-(D-ribitylamino)uracil from GTP: step 2/4.</text>
</comment>
<evidence type="ECO:0000259" key="19">
    <source>
        <dbReference type="PROSITE" id="PS51747"/>
    </source>
</evidence>
<dbReference type="Gene3D" id="3.40.430.10">
    <property type="entry name" value="Dihydrofolate Reductase, subunit A"/>
    <property type="match status" value="1"/>
</dbReference>
<feature type="binding site" evidence="17">
    <location>
        <position position="158"/>
    </location>
    <ligand>
        <name>NADP(+)</name>
        <dbReference type="ChEBI" id="CHEBI:58349"/>
    </ligand>
</feature>
<dbReference type="SUPFAM" id="SSF53597">
    <property type="entry name" value="Dihydrofolate reductase-like"/>
    <property type="match status" value="1"/>
</dbReference>
<dbReference type="InterPro" id="IPR024072">
    <property type="entry name" value="DHFR-like_dom_sf"/>
</dbReference>